<dbReference type="Proteomes" id="UP000005297">
    <property type="component" value="Unassembled WGS sequence"/>
</dbReference>
<dbReference type="eggNOG" id="ENOG50333W6">
    <property type="taxonomic scope" value="Bacteria"/>
</dbReference>
<dbReference type="InterPro" id="IPR013321">
    <property type="entry name" value="Arc_rbn_hlx_hlx"/>
</dbReference>
<dbReference type="HOGENOM" id="CLU_198020_0_0_0"/>
<dbReference type="OrthoDB" id="573821at2"/>
<dbReference type="Gene3D" id="1.10.1220.10">
    <property type="entry name" value="Met repressor-like"/>
    <property type="match status" value="1"/>
</dbReference>
<name>Q0F3N8_9PROT</name>
<dbReference type="GO" id="GO:0004347">
    <property type="term" value="F:glucose-6-phosphate isomerase activity"/>
    <property type="evidence" value="ECO:0007669"/>
    <property type="project" value="UniProtKB-EC"/>
</dbReference>
<keyword evidence="2" id="KW-0413">Isomerase</keyword>
<keyword evidence="3" id="KW-1185">Reference proteome</keyword>
<sequence>MAEAKAKQCTVYFDEHIHRALKLKSAGTNRSISDVVNEAVKALLAEDHQNLMAFEAQDYEPVISYEDLLNDLKSEGKI</sequence>
<evidence type="ECO:0000259" key="1">
    <source>
        <dbReference type="Pfam" id="PF22180"/>
    </source>
</evidence>
<dbReference type="EC" id="5.3.1.9" evidence="2"/>
<feature type="domain" description="RH3" evidence="1">
    <location>
        <begin position="6"/>
        <end position="51"/>
    </location>
</feature>
<proteinExistence type="predicted"/>
<dbReference type="EMBL" id="AATS01000001">
    <property type="protein sequence ID" value="EAU55903.1"/>
    <property type="molecule type" value="Genomic_DNA"/>
</dbReference>
<dbReference type="InterPro" id="IPR010985">
    <property type="entry name" value="Ribbon_hlx_hlx"/>
</dbReference>
<accession>Q0F3N8</accession>
<dbReference type="InterPro" id="IPR054029">
    <property type="entry name" value="RH3_dom"/>
</dbReference>
<dbReference type="STRING" id="314344.AL013_03870"/>
<dbReference type="InParanoid" id="Q0F3N8"/>
<dbReference type="GO" id="GO:0006355">
    <property type="term" value="P:regulation of DNA-templated transcription"/>
    <property type="evidence" value="ECO:0007669"/>
    <property type="project" value="InterPro"/>
</dbReference>
<organism evidence="2 3">
    <name type="scientific">Mariprofundus ferrooxydans PV-1</name>
    <dbReference type="NCBI Taxonomy" id="314345"/>
    <lineage>
        <taxon>Bacteria</taxon>
        <taxon>Pseudomonadati</taxon>
        <taxon>Pseudomonadota</taxon>
        <taxon>Candidatius Mariprofundia</taxon>
        <taxon>Mariprofundales</taxon>
        <taxon>Mariprofundaceae</taxon>
        <taxon>Mariprofundus</taxon>
    </lineage>
</organism>
<evidence type="ECO:0000313" key="3">
    <source>
        <dbReference type="Proteomes" id="UP000005297"/>
    </source>
</evidence>
<comment type="caution">
    <text evidence="2">The sequence shown here is derived from an EMBL/GenBank/DDBJ whole genome shotgun (WGS) entry which is preliminary data.</text>
</comment>
<reference evidence="2 3" key="1">
    <citation type="submission" date="2006-09" db="EMBL/GenBank/DDBJ databases">
        <authorList>
            <person name="Emerson D."/>
            <person name="Ferriera S."/>
            <person name="Johnson J."/>
            <person name="Kravitz S."/>
            <person name="Halpern A."/>
            <person name="Remington K."/>
            <person name="Beeson K."/>
            <person name="Tran B."/>
            <person name="Rogers Y.-H."/>
            <person name="Friedman R."/>
            <person name="Venter J.C."/>
        </authorList>
    </citation>
    <scope>NUCLEOTIDE SEQUENCE [LARGE SCALE GENOMIC DNA]</scope>
    <source>
        <strain evidence="2 3">PV-1</strain>
    </source>
</reference>
<dbReference type="Pfam" id="PF22180">
    <property type="entry name" value="RH3_dom"/>
    <property type="match status" value="1"/>
</dbReference>
<evidence type="ECO:0000313" key="2">
    <source>
        <dbReference type="EMBL" id="EAU55903.1"/>
    </source>
</evidence>
<gene>
    <name evidence="2" type="ORF">SPV1_03763</name>
</gene>
<protein>
    <submittedName>
        <fullName evidence="2">Glucose-6-phosphate isomerase</fullName>
        <ecNumber evidence="2">5.3.1.9</ecNumber>
    </submittedName>
</protein>
<dbReference type="AlphaFoldDB" id="Q0F3N8"/>
<dbReference type="RefSeq" id="WP_009851049.1">
    <property type="nucleotide sequence ID" value="NZ_DS022295.1"/>
</dbReference>
<dbReference type="SUPFAM" id="SSF47598">
    <property type="entry name" value="Ribbon-helix-helix"/>
    <property type="match status" value="1"/>
</dbReference>